<reference evidence="3" key="2">
    <citation type="submission" date="2020-06" db="EMBL/GenBank/DDBJ databases">
        <authorList>
            <person name="Sheffer M."/>
        </authorList>
    </citation>
    <scope>NUCLEOTIDE SEQUENCE</scope>
</reference>
<feature type="signal peptide" evidence="2">
    <location>
        <begin position="1"/>
        <end position="24"/>
    </location>
</feature>
<comment type="caution">
    <text evidence="3">The sequence shown here is derived from an EMBL/GenBank/DDBJ whole genome shotgun (WGS) entry which is preliminary data.</text>
</comment>
<proteinExistence type="predicted"/>
<organism evidence="3 4">
    <name type="scientific">Argiope bruennichi</name>
    <name type="common">Wasp spider</name>
    <name type="synonym">Aranea bruennichi</name>
    <dbReference type="NCBI Taxonomy" id="94029"/>
    <lineage>
        <taxon>Eukaryota</taxon>
        <taxon>Metazoa</taxon>
        <taxon>Ecdysozoa</taxon>
        <taxon>Arthropoda</taxon>
        <taxon>Chelicerata</taxon>
        <taxon>Arachnida</taxon>
        <taxon>Araneae</taxon>
        <taxon>Araneomorphae</taxon>
        <taxon>Entelegynae</taxon>
        <taxon>Araneoidea</taxon>
        <taxon>Araneidae</taxon>
        <taxon>Argiope</taxon>
    </lineage>
</organism>
<evidence type="ECO:0000313" key="4">
    <source>
        <dbReference type="Proteomes" id="UP000807504"/>
    </source>
</evidence>
<feature type="chain" id="PRO_5035946238" evidence="2">
    <location>
        <begin position="25"/>
        <end position="188"/>
    </location>
</feature>
<reference evidence="3" key="1">
    <citation type="journal article" date="2020" name="bioRxiv">
        <title>Chromosome-level reference genome of the European wasp spider Argiope bruennichi: a resource for studies on range expansion and evolutionary adaptation.</title>
        <authorList>
            <person name="Sheffer M.M."/>
            <person name="Hoppe A."/>
            <person name="Krehenwinkel H."/>
            <person name="Uhl G."/>
            <person name="Kuss A.W."/>
            <person name="Jensen L."/>
            <person name="Jensen C."/>
            <person name="Gillespie R.G."/>
            <person name="Hoff K.J."/>
            <person name="Prost S."/>
        </authorList>
    </citation>
    <scope>NUCLEOTIDE SEQUENCE</scope>
</reference>
<feature type="compositionally biased region" description="Pro residues" evidence="1">
    <location>
        <begin position="116"/>
        <end position="142"/>
    </location>
</feature>
<gene>
    <name evidence="3" type="ORF">HNY73_008778</name>
</gene>
<dbReference type="Proteomes" id="UP000807504">
    <property type="component" value="Unassembled WGS sequence"/>
</dbReference>
<evidence type="ECO:0000256" key="1">
    <source>
        <dbReference type="SAM" id="MobiDB-lite"/>
    </source>
</evidence>
<dbReference type="AlphaFoldDB" id="A0A8T0FE04"/>
<sequence length="188" mass="20673">MLQLLIRSLCVLLCVSTLFLTSEAQIFDTQSASLGRAPVGFISRVGVFGDGENIASLGNSPIGVYQRRQYPPQAWYRAPIVEVHRPVRPQVRPPVKPDCRLPGPCRDYVVKTVRPARPPPARPAKPQVRPPPKPAVRPPVKPPCRSCGGQKGKPVKPIRPPPARPDQKPVVQPPKISITLVTKKPKTY</sequence>
<evidence type="ECO:0000256" key="2">
    <source>
        <dbReference type="SAM" id="SignalP"/>
    </source>
</evidence>
<accession>A0A8T0FE04</accession>
<keyword evidence="2" id="KW-0732">Signal</keyword>
<keyword evidence="4" id="KW-1185">Reference proteome</keyword>
<feature type="region of interest" description="Disordered" evidence="1">
    <location>
        <begin position="113"/>
        <end position="188"/>
    </location>
</feature>
<evidence type="ECO:0000313" key="3">
    <source>
        <dbReference type="EMBL" id="KAF8787153.1"/>
    </source>
</evidence>
<protein>
    <submittedName>
        <fullName evidence="3">Uncharacterized protein</fullName>
    </submittedName>
</protein>
<name>A0A8T0FE04_ARGBR</name>
<dbReference type="EMBL" id="JABXBU010000015">
    <property type="protein sequence ID" value="KAF8787153.1"/>
    <property type="molecule type" value="Genomic_DNA"/>
</dbReference>